<dbReference type="PANTHER" id="PTHR10039">
    <property type="entry name" value="AMELOGENIN"/>
    <property type="match status" value="1"/>
</dbReference>
<evidence type="ECO:0000313" key="3">
    <source>
        <dbReference type="Proteomes" id="UP000800200"/>
    </source>
</evidence>
<dbReference type="InterPro" id="IPR054471">
    <property type="entry name" value="GPIID_WHD"/>
</dbReference>
<name>A0A6A6EVH7_9PEZI</name>
<dbReference type="Proteomes" id="UP000800200">
    <property type="component" value="Unassembled WGS sequence"/>
</dbReference>
<keyword evidence="3" id="KW-1185">Reference proteome</keyword>
<evidence type="ECO:0000259" key="1">
    <source>
        <dbReference type="Pfam" id="PF22939"/>
    </source>
</evidence>
<sequence length="159" mass="18227">MDRVQKQYTKPVALRILGWRVYAVRALLLRQVQHAVAVDELKLSDRSISAKSLMRQSVIVNACAGMIRIDGESNIISLVHKTTQEYFDQSGPKHFPQAQWDIAITCLKYLSLKVFSEGHCSTDELYERRLRKTHYLSMPLGVWAIISLKGPNTVCMIWH</sequence>
<dbReference type="Pfam" id="PF22939">
    <property type="entry name" value="WHD_GPIID"/>
    <property type="match status" value="1"/>
</dbReference>
<reference evidence="2" key="1">
    <citation type="journal article" date="2020" name="Stud. Mycol.">
        <title>101 Dothideomycetes genomes: a test case for predicting lifestyles and emergence of pathogens.</title>
        <authorList>
            <person name="Haridas S."/>
            <person name="Albert R."/>
            <person name="Binder M."/>
            <person name="Bloem J."/>
            <person name="Labutti K."/>
            <person name="Salamov A."/>
            <person name="Andreopoulos B."/>
            <person name="Baker S."/>
            <person name="Barry K."/>
            <person name="Bills G."/>
            <person name="Bluhm B."/>
            <person name="Cannon C."/>
            <person name="Castanera R."/>
            <person name="Culley D."/>
            <person name="Daum C."/>
            <person name="Ezra D."/>
            <person name="Gonzalez J."/>
            <person name="Henrissat B."/>
            <person name="Kuo A."/>
            <person name="Liang C."/>
            <person name="Lipzen A."/>
            <person name="Lutzoni F."/>
            <person name="Magnuson J."/>
            <person name="Mondo S."/>
            <person name="Nolan M."/>
            <person name="Ohm R."/>
            <person name="Pangilinan J."/>
            <person name="Park H.-J."/>
            <person name="Ramirez L."/>
            <person name="Alfaro M."/>
            <person name="Sun H."/>
            <person name="Tritt A."/>
            <person name="Yoshinaga Y."/>
            <person name="Zwiers L.-H."/>
            <person name="Turgeon B."/>
            <person name="Goodwin S."/>
            <person name="Spatafora J."/>
            <person name="Crous P."/>
            <person name="Grigoriev I."/>
        </authorList>
    </citation>
    <scope>NUCLEOTIDE SEQUENCE</scope>
    <source>
        <strain evidence="2">CBS 207.26</strain>
    </source>
</reference>
<dbReference type="EMBL" id="ML994612">
    <property type="protein sequence ID" value="KAF2194100.1"/>
    <property type="molecule type" value="Genomic_DNA"/>
</dbReference>
<evidence type="ECO:0000313" key="2">
    <source>
        <dbReference type="EMBL" id="KAF2194100.1"/>
    </source>
</evidence>
<dbReference type="PANTHER" id="PTHR10039:SF15">
    <property type="entry name" value="NACHT DOMAIN-CONTAINING PROTEIN"/>
    <property type="match status" value="1"/>
</dbReference>
<accession>A0A6A6EVH7</accession>
<gene>
    <name evidence="2" type="ORF">K469DRAFT_651266</name>
</gene>
<dbReference type="AlphaFoldDB" id="A0A6A6EVH7"/>
<dbReference type="OrthoDB" id="195446at2759"/>
<feature type="domain" description="GPI inositol-deacylase winged helix" evidence="1">
    <location>
        <begin position="7"/>
        <end position="89"/>
    </location>
</feature>
<organism evidence="2 3">
    <name type="scientific">Zopfia rhizophila CBS 207.26</name>
    <dbReference type="NCBI Taxonomy" id="1314779"/>
    <lineage>
        <taxon>Eukaryota</taxon>
        <taxon>Fungi</taxon>
        <taxon>Dikarya</taxon>
        <taxon>Ascomycota</taxon>
        <taxon>Pezizomycotina</taxon>
        <taxon>Dothideomycetes</taxon>
        <taxon>Dothideomycetes incertae sedis</taxon>
        <taxon>Zopfiaceae</taxon>
        <taxon>Zopfia</taxon>
    </lineage>
</organism>
<protein>
    <recommendedName>
        <fullName evidence="1">GPI inositol-deacylase winged helix domain-containing protein</fullName>
    </recommendedName>
</protein>
<proteinExistence type="predicted"/>